<dbReference type="GO" id="GO:0022857">
    <property type="term" value="F:transmembrane transporter activity"/>
    <property type="evidence" value="ECO:0007669"/>
    <property type="project" value="InterPro"/>
</dbReference>
<dbReference type="STRING" id="767519.SAMN05216559_1544"/>
<dbReference type="PROSITE" id="PS50850">
    <property type="entry name" value="MFS"/>
    <property type="match status" value="1"/>
</dbReference>
<gene>
    <name evidence="8" type="ORF">SAMN05216559_1544</name>
</gene>
<dbReference type="RefSeq" id="WP_089815619.1">
    <property type="nucleotide sequence ID" value="NZ_FOZK01000001.1"/>
</dbReference>
<feature type="transmembrane region" description="Helical" evidence="6">
    <location>
        <begin position="294"/>
        <end position="313"/>
    </location>
</feature>
<evidence type="ECO:0000313" key="8">
    <source>
        <dbReference type="EMBL" id="SFR94521.1"/>
    </source>
</evidence>
<dbReference type="Proteomes" id="UP000199062">
    <property type="component" value="Unassembled WGS sequence"/>
</dbReference>
<feature type="transmembrane region" description="Helical" evidence="6">
    <location>
        <begin position="177"/>
        <end position="196"/>
    </location>
</feature>
<evidence type="ECO:0000256" key="1">
    <source>
        <dbReference type="ARBA" id="ARBA00004651"/>
    </source>
</evidence>
<proteinExistence type="predicted"/>
<evidence type="ECO:0000256" key="6">
    <source>
        <dbReference type="SAM" id="Phobius"/>
    </source>
</evidence>
<dbReference type="PANTHER" id="PTHR43124">
    <property type="entry name" value="PURINE EFFLUX PUMP PBUE"/>
    <property type="match status" value="1"/>
</dbReference>
<comment type="subcellular location">
    <subcellularLocation>
        <location evidence="1">Cell membrane</location>
        <topology evidence="1">Multi-pass membrane protein</topology>
    </subcellularLocation>
</comment>
<dbReference type="InterPro" id="IPR011701">
    <property type="entry name" value="MFS"/>
</dbReference>
<feature type="transmembrane region" description="Helical" evidence="6">
    <location>
        <begin position="119"/>
        <end position="140"/>
    </location>
</feature>
<evidence type="ECO:0000256" key="3">
    <source>
        <dbReference type="ARBA" id="ARBA00022692"/>
    </source>
</evidence>
<feature type="transmembrane region" description="Helical" evidence="6">
    <location>
        <begin position="152"/>
        <end position="171"/>
    </location>
</feature>
<feature type="domain" description="Major facilitator superfamily (MFS) profile" evidence="7">
    <location>
        <begin position="28"/>
        <end position="406"/>
    </location>
</feature>
<keyword evidence="2" id="KW-1003">Cell membrane</keyword>
<dbReference type="InterPro" id="IPR050189">
    <property type="entry name" value="MFS_Efflux_Transporters"/>
</dbReference>
<dbReference type="Pfam" id="PF07690">
    <property type="entry name" value="MFS_1"/>
    <property type="match status" value="2"/>
</dbReference>
<reference evidence="8 9" key="1">
    <citation type="submission" date="2016-10" db="EMBL/GenBank/DDBJ databases">
        <authorList>
            <person name="de Groot N.N."/>
        </authorList>
    </citation>
    <scope>NUCLEOTIDE SEQUENCE [LARGE SCALE GENOMIC DNA]</scope>
    <source>
        <strain evidence="8 9">CGMCC 1.10457</strain>
    </source>
</reference>
<dbReference type="EMBL" id="FOZK01000001">
    <property type="protein sequence ID" value="SFR94521.1"/>
    <property type="molecule type" value="Genomic_DNA"/>
</dbReference>
<name>A0A1I6KTK0_9EURY</name>
<sequence length="408" mass="41999">MVDSSVRVGRHLRDVVQPGTAIPWGSPTLRVVLVSTLLAPLGVAFISPGLPVIQDRFALTDSQTSLVISLYFVTGIVLSPVIGLIEDRIGRRRVLVPCLVGFSLSGASIAIAPSYEGVLVLRVVQGTAAAGIFVTTVTVIGDTFDGAQRSAVLGANTAVLSASAAVFPIFGGMLATVSWNVPFVAYLLGLPIALYAHRSLEEPSYDHATGLFGSIREAVFALSAREAALLYGSAFTIELLLFGTVFTAIPFLLAVAYGLAPTAIGLVVTAALAASAVSASQAGRLTTYFSDDAIIVLGFAGAGAGLVGTWLAGSPIAIGLASTVFGAGWGVVLPSIDDEVTEFVPPEVRGEALSLRNSTTFLGRTLAPVLFATLSVTWGYRVILLFAGIVGFIAGVIGWVLSSTGGAD</sequence>
<keyword evidence="3 6" id="KW-0812">Transmembrane</keyword>
<organism evidence="8 9">
    <name type="scientific">Halomicrobium zhouii</name>
    <dbReference type="NCBI Taxonomy" id="767519"/>
    <lineage>
        <taxon>Archaea</taxon>
        <taxon>Methanobacteriati</taxon>
        <taxon>Methanobacteriota</taxon>
        <taxon>Stenosarchaea group</taxon>
        <taxon>Halobacteria</taxon>
        <taxon>Halobacteriales</taxon>
        <taxon>Haloarculaceae</taxon>
        <taxon>Halomicrobium</taxon>
    </lineage>
</organism>
<feature type="transmembrane region" description="Helical" evidence="6">
    <location>
        <begin position="378"/>
        <end position="401"/>
    </location>
</feature>
<feature type="transmembrane region" description="Helical" evidence="6">
    <location>
        <begin position="31"/>
        <end position="53"/>
    </location>
</feature>
<dbReference type="Gene3D" id="1.20.1250.20">
    <property type="entry name" value="MFS general substrate transporter like domains"/>
    <property type="match status" value="1"/>
</dbReference>
<evidence type="ECO:0000256" key="5">
    <source>
        <dbReference type="ARBA" id="ARBA00023136"/>
    </source>
</evidence>
<dbReference type="InterPro" id="IPR036259">
    <property type="entry name" value="MFS_trans_sf"/>
</dbReference>
<keyword evidence="4 6" id="KW-1133">Transmembrane helix</keyword>
<dbReference type="SUPFAM" id="SSF103473">
    <property type="entry name" value="MFS general substrate transporter"/>
    <property type="match status" value="1"/>
</dbReference>
<evidence type="ECO:0000256" key="2">
    <source>
        <dbReference type="ARBA" id="ARBA00022475"/>
    </source>
</evidence>
<dbReference type="InterPro" id="IPR001958">
    <property type="entry name" value="Tet-R_TetA/multi-R_MdtG-like"/>
</dbReference>
<feature type="transmembrane region" description="Helical" evidence="6">
    <location>
        <begin position="94"/>
        <end position="113"/>
    </location>
</feature>
<dbReference type="PANTHER" id="PTHR43124:SF3">
    <property type="entry name" value="CHLORAMPHENICOL EFFLUX PUMP RV0191"/>
    <property type="match status" value="1"/>
</dbReference>
<evidence type="ECO:0000256" key="4">
    <source>
        <dbReference type="ARBA" id="ARBA00022989"/>
    </source>
</evidence>
<dbReference type="InterPro" id="IPR020846">
    <property type="entry name" value="MFS_dom"/>
</dbReference>
<dbReference type="AlphaFoldDB" id="A0A1I6KTK0"/>
<dbReference type="GO" id="GO:0005886">
    <property type="term" value="C:plasma membrane"/>
    <property type="evidence" value="ECO:0007669"/>
    <property type="project" value="UniProtKB-SubCell"/>
</dbReference>
<keyword evidence="9" id="KW-1185">Reference proteome</keyword>
<keyword evidence="5 6" id="KW-0472">Membrane</keyword>
<evidence type="ECO:0000259" key="7">
    <source>
        <dbReference type="PROSITE" id="PS50850"/>
    </source>
</evidence>
<dbReference type="PRINTS" id="PR01035">
    <property type="entry name" value="TCRTETA"/>
</dbReference>
<protein>
    <submittedName>
        <fullName evidence="8">Predicted arabinose efflux permease, MFS family</fullName>
    </submittedName>
</protein>
<accession>A0A1I6KTK0</accession>
<feature type="transmembrane region" description="Helical" evidence="6">
    <location>
        <begin position="263"/>
        <end position="282"/>
    </location>
</feature>
<feature type="transmembrane region" description="Helical" evidence="6">
    <location>
        <begin position="65"/>
        <end position="85"/>
    </location>
</feature>
<dbReference type="OrthoDB" id="117970at2157"/>
<evidence type="ECO:0000313" key="9">
    <source>
        <dbReference type="Proteomes" id="UP000199062"/>
    </source>
</evidence>